<name>A0A803XWD2_MELGA</name>
<keyword evidence="2" id="KW-1185">Reference proteome</keyword>
<dbReference type="Proteomes" id="UP000001645">
    <property type="component" value="Chromosome 5"/>
</dbReference>
<evidence type="ECO:0000313" key="1">
    <source>
        <dbReference type="Ensembl" id="ENSMGAP00000023828.1"/>
    </source>
</evidence>
<protein>
    <submittedName>
        <fullName evidence="1">Uncharacterized protein</fullName>
    </submittedName>
</protein>
<proteinExistence type="predicted"/>
<dbReference type="AlphaFoldDB" id="A0A803XWD2"/>
<organism evidence="1 2">
    <name type="scientific">Meleagris gallopavo</name>
    <name type="common">Wild turkey</name>
    <dbReference type="NCBI Taxonomy" id="9103"/>
    <lineage>
        <taxon>Eukaryota</taxon>
        <taxon>Metazoa</taxon>
        <taxon>Chordata</taxon>
        <taxon>Craniata</taxon>
        <taxon>Vertebrata</taxon>
        <taxon>Euteleostomi</taxon>
        <taxon>Archelosauria</taxon>
        <taxon>Archosauria</taxon>
        <taxon>Dinosauria</taxon>
        <taxon>Saurischia</taxon>
        <taxon>Theropoda</taxon>
        <taxon>Coelurosauria</taxon>
        <taxon>Aves</taxon>
        <taxon>Neognathae</taxon>
        <taxon>Galloanserae</taxon>
        <taxon>Galliformes</taxon>
        <taxon>Phasianidae</taxon>
        <taxon>Meleagridinae</taxon>
        <taxon>Meleagris</taxon>
    </lineage>
</organism>
<reference evidence="1" key="3">
    <citation type="submission" date="2025-09" db="UniProtKB">
        <authorList>
            <consortium name="Ensembl"/>
        </authorList>
    </citation>
    <scope>IDENTIFICATION</scope>
</reference>
<dbReference type="InParanoid" id="A0A803XWD2"/>
<accession>A0A803XWD2</accession>
<sequence>MKLVHVALLYLVWDRNPPPAPSLRAPRRIRQPLEEGNSLADALFVTRGPAPFGLLLSRARSAALSQRRD</sequence>
<reference evidence="1 2" key="1">
    <citation type="journal article" date="2010" name="PLoS Biol.">
        <title>Multi-platform next-generation sequencing of the domestic turkey (Meleagris gallopavo): genome assembly and analysis.</title>
        <authorList>
            <person name="Dalloul R.A."/>
            <person name="Long J.A."/>
            <person name="Zimin A.V."/>
            <person name="Aslam L."/>
            <person name="Beal K."/>
            <person name="Blomberg L.A."/>
            <person name="Bouffard P."/>
            <person name="Burt D.W."/>
            <person name="Crasta O."/>
            <person name="Crooijmans R.P."/>
            <person name="Cooper K."/>
            <person name="Coulombe R.A."/>
            <person name="De S."/>
            <person name="Delany M.E."/>
            <person name="Dodgson J.B."/>
            <person name="Dong J.J."/>
            <person name="Evans C."/>
            <person name="Frederickson K.M."/>
            <person name="Flicek P."/>
            <person name="Florea L."/>
            <person name="Folkerts O."/>
            <person name="Groenen M.A."/>
            <person name="Harkins T.T."/>
            <person name="Herrero J."/>
            <person name="Hoffmann S."/>
            <person name="Megens H.J."/>
            <person name="Jiang A."/>
            <person name="de Jong P."/>
            <person name="Kaiser P."/>
            <person name="Kim H."/>
            <person name="Kim K.W."/>
            <person name="Kim S."/>
            <person name="Langenberger D."/>
            <person name="Lee M.K."/>
            <person name="Lee T."/>
            <person name="Mane S."/>
            <person name="Marcais G."/>
            <person name="Marz M."/>
            <person name="McElroy A.P."/>
            <person name="Modise T."/>
            <person name="Nefedov M."/>
            <person name="Notredame C."/>
            <person name="Paton I.R."/>
            <person name="Payne W.S."/>
            <person name="Pertea G."/>
            <person name="Prickett D."/>
            <person name="Puiu D."/>
            <person name="Qioa D."/>
            <person name="Raineri E."/>
            <person name="Ruffier M."/>
            <person name="Salzberg S.L."/>
            <person name="Schatz M.C."/>
            <person name="Scheuring C."/>
            <person name="Schmidt C.J."/>
            <person name="Schroeder S."/>
            <person name="Searle S.M."/>
            <person name="Smith E.J."/>
            <person name="Smith J."/>
            <person name="Sonstegard T.S."/>
            <person name="Stadler P.F."/>
            <person name="Tafer H."/>
            <person name="Tu Z.J."/>
            <person name="Van Tassell C.P."/>
            <person name="Vilella A.J."/>
            <person name="Williams K.P."/>
            <person name="Yorke J.A."/>
            <person name="Zhang L."/>
            <person name="Zhang H.B."/>
            <person name="Zhang X."/>
            <person name="Zhang Y."/>
            <person name="Reed K.M."/>
        </authorList>
    </citation>
    <scope>NUCLEOTIDE SEQUENCE [LARGE SCALE GENOMIC DNA]</scope>
</reference>
<evidence type="ECO:0000313" key="2">
    <source>
        <dbReference type="Proteomes" id="UP000001645"/>
    </source>
</evidence>
<reference evidence="1" key="2">
    <citation type="submission" date="2025-08" db="UniProtKB">
        <authorList>
            <consortium name="Ensembl"/>
        </authorList>
    </citation>
    <scope>IDENTIFICATION</scope>
</reference>
<dbReference type="Ensembl" id="ENSMGAT00000028779.1">
    <property type="protein sequence ID" value="ENSMGAP00000023828.1"/>
    <property type="gene ID" value="ENSMGAG00000023008.1"/>
</dbReference>